<dbReference type="EMBL" id="LBXO01000027">
    <property type="protein sequence ID" value="KKR32633.1"/>
    <property type="molecule type" value="Genomic_DNA"/>
</dbReference>
<dbReference type="PANTHER" id="PTHR30544:SF5">
    <property type="entry name" value="RADICAL SAM CORE DOMAIN-CONTAINING PROTEIN"/>
    <property type="match status" value="1"/>
</dbReference>
<dbReference type="CDD" id="cd00156">
    <property type="entry name" value="REC"/>
    <property type="match status" value="1"/>
</dbReference>
<accession>A0A0G0PXL5</accession>
<comment type="cofactor">
    <cofactor evidence="1">
        <name>[4Fe-4S] cluster</name>
        <dbReference type="ChEBI" id="CHEBI:49883"/>
    </cofactor>
</comment>
<dbReference type="SUPFAM" id="SSF52172">
    <property type="entry name" value="CheY-like"/>
    <property type="match status" value="1"/>
</dbReference>
<evidence type="ECO:0000256" key="5">
    <source>
        <dbReference type="ARBA" id="ARBA00023004"/>
    </source>
</evidence>
<dbReference type="InterPro" id="IPR058240">
    <property type="entry name" value="rSAM_sf"/>
</dbReference>
<keyword evidence="3" id="KW-0949">S-adenosyl-L-methionine</keyword>
<dbReference type="GO" id="GO:0000160">
    <property type="term" value="P:phosphorelay signal transduction system"/>
    <property type="evidence" value="ECO:0007669"/>
    <property type="project" value="InterPro"/>
</dbReference>
<dbReference type="Gene3D" id="3.20.20.70">
    <property type="entry name" value="Aldolase class I"/>
    <property type="match status" value="1"/>
</dbReference>
<dbReference type="InterPro" id="IPR011006">
    <property type="entry name" value="CheY-like_superfamily"/>
</dbReference>
<feature type="domain" description="Response regulatory" evidence="8">
    <location>
        <begin position="6"/>
        <end position="128"/>
    </location>
</feature>
<dbReference type="Proteomes" id="UP000034137">
    <property type="component" value="Unassembled WGS sequence"/>
</dbReference>
<evidence type="ECO:0000313" key="11">
    <source>
        <dbReference type="Proteomes" id="UP000034137"/>
    </source>
</evidence>
<dbReference type="GO" id="GO:0046872">
    <property type="term" value="F:metal ion binding"/>
    <property type="evidence" value="ECO:0007669"/>
    <property type="project" value="UniProtKB-KW"/>
</dbReference>
<evidence type="ECO:0000256" key="4">
    <source>
        <dbReference type="ARBA" id="ARBA00022723"/>
    </source>
</evidence>
<keyword evidence="5" id="KW-0408">Iron</keyword>
<dbReference type="PROSITE" id="PS50110">
    <property type="entry name" value="RESPONSE_REGULATORY"/>
    <property type="match status" value="1"/>
</dbReference>
<dbReference type="AlphaFoldDB" id="A0A0G0PXL5"/>
<dbReference type="InterPro" id="IPR001789">
    <property type="entry name" value="Sig_transdc_resp-reg_receiver"/>
</dbReference>
<dbReference type="PROSITE" id="PS51918">
    <property type="entry name" value="RADICAL_SAM"/>
    <property type="match status" value="1"/>
</dbReference>
<evidence type="ECO:0000256" key="7">
    <source>
        <dbReference type="PROSITE-ProRule" id="PRU00169"/>
    </source>
</evidence>
<sequence length="478" mass="53928">MKTKGRILVVEDELDSLKFTAKILRNSGYEVVEADSIDLANQIITSSLITGVMFNLILLDLQMQLLPQTKLWSGEEFGRRVIEIIGNVNVVVITGNADLAARLTYKPDDAIIKPVNINTLLDSCKKLMKPERRRANPPDVMLNLWLSTQYFQGFESLTFHSRRTDRTRPGEESEKITSRCVLDGAFINTVIYRKKKGVVNISLSSLLGCPADCVNCKNPRNRRNRYGHKVKFIRPLTEGEIIGQAYVALNSPKVKNFLKKGGKTKLIFNLASEGDGLVWNLDNCMKTFIQLSKITALDISFKITSVGSESALLEYIRKYINLPRVTHHRSIDSLLPETRFRLKPGTIKEPLTRIRNCDEIIAQMTNQPVTISWVVMKGVNDSIEDARMIADFYGNRFLPDGRPIFRIKLMALVPGSLDHANGFDEAKGTTMEDVKRFRGYLKKEGVKDVRIRDIIGMLINAGCGGCIVEWLEDADKMK</sequence>
<proteinExistence type="predicted"/>
<dbReference type="Pfam" id="PF00072">
    <property type="entry name" value="Response_reg"/>
    <property type="match status" value="1"/>
</dbReference>
<evidence type="ECO:0000259" key="9">
    <source>
        <dbReference type="PROSITE" id="PS51918"/>
    </source>
</evidence>
<evidence type="ECO:0000259" key="8">
    <source>
        <dbReference type="PROSITE" id="PS50110"/>
    </source>
</evidence>
<keyword evidence="7" id="KW-0597">Phosphoprotein</keyword>
<dbReference type="Gene3D" id="3.40.50.2300">
    <property type="match status" value="1"/>
</dbReference>
<feature type="domain" description="Radical SAM core" evidence="9">
    <location>
        <begin position="193"/>
        <end position="452"/>
    </location>
</feature>
<feature type="modified residue" description="4-aspartylphosphate" evidence="7">
    <location>
        <position position="60"/>
    </location>
</feature>
<dbReference type="SUPFAM" id="SSF102114">
    <property type="entry name" value="Radical SAM enzymes"/>
    <property type="match status" value="1"/>
</dbReference>
<keyword evidence="4" id="KW-0479">Metal-binding</keyword>
<evidence type="ECO:0000256" key="6">
    <source>
        <dbReference type="ARBA" id="ARBA00023014"/>
    </source>
</evidence>
<evidence type="ECO:0000313" key="10">
    <source>
        <dbReference type="EMBL" id="KKR32633.1"/>
    </source>
</evidence>
<dbReference type="InterPro" id="IPR013785">
    <property type="entry name" value="Aldolase_TIM"/>
</dbReference>
<dbReference type="InterPro" id="IPR040072">
    <property type="entry name" value="Methyltransferase_A"/>
</dbReference>
<dbReference type="GO" id="GO:0051539">
    <property type="term" value="F:4 iron, 4 sulfur cluster binding"/>
    <property type="evidence" value="ECO:0007669"/>
    <property type="project" value="UniProtKB-KW"/>
</dbReference>
<dbReference type="SMART" id="SM00448">
    <property type="entry name" value="REC"/>
    <property type="match status" value="1"/>
</dbReference>
<keyword evidence="10" id="KW-0808">Transferase</keyword>
<reference evidence="10 11" key="1">
    <citation type="journal article" date="2015" name="Nature">
        <title>rRNA introns, odd ribosomes, and small enigmatic genomes across a large radiation of phyla.</title>
        <authorList>
            <person name="Brown C.T."/>
            <person name="Hug L.A."/>
            <person name="Thomas B.C."/>
            <person name="Sharon I."/>
            <person name="Castelle C.J."/>
            <person name="Singh A."/>
            <person name="Wilkins M.J."/>
            <person name="Williams K.H."/>
            <person name="Banfield J.F."/>
        </authorList>
    </citation>
    <scope>NUCLEOTIDE SEQUENCE [LARGE SCALE GENOMIC DNA]</scope>
</reference>
<name>A0A0G0PXL5_9BACT</name>
<organism evidence="10 11">
    <name type="scientific">Candidatus Falkowbacteria bacterium GW2011_GWF2_39_8</name>
    <dbReference type="NCBI Taxonomy" id="1618642"/>
    <lineage>
        <taxon>Bacteria</taxon>
        <taxon>Candidatus Falkowiibacteriota</taxon>
    </lineage>
</organism>
<evidence type="ECO:0000256" key="2">
    <source>
        <dbReference type="ARBA" id="ARBA00022485"/>
    </source>
</evidence>
<keyword evidence="10" id="KW-0489">Methyltransferase</keyword>
<dbReference type="GO" id="GO:0070475">
    <property type="term" value="P:rRNA base methylation"/>
    <property type="evidence" value="ECO:0007669"/>
    <property type="project" value="TreeGrafter"/>
</dbReference>
<evidence type="ECO:0000256" key="1">
    <source>
        <dbReference type="ARBA" id="ARBA00001966"/>
    </source>
</evidence>
<comment type="caution">
    <text evidence="10">The sequence shown here is derived from an EMBL/GenBank/DDBJ whole genome shotgun (WGS) entry which is preliminary data.</text>
</comment>
<dbReference type="GO" id="GO:0030488">
    <property type="term" value="P:tRNA methylation"/>
    <property type="evidence" value="ECO:0007669"/>
    <property type="project" value="TreeGrafter"/>
</dbReference>
<keyword evidence="6" id="KW-0411">Iron-sulfur</keyword>
<gene>
    <name evidence="10" type="ORF">UT64_C0027G0004</name>
</gene>
<keyword evidence="2" id="KW-0004">4Fe-4S</keyword>
<dbReference type="InterPro" id="IPR007197">
    <property type="entry name" value="rSAM"/>
</dbReference>
<protein>
    <submittedName>
        <fullName evidence="10">Putative dual-specificity RNA methyltransferase RlmN</fullName>
    </submittedName>
</protein>
<evidence type="ECO:0000256" key="3">
    <source>
        <dbReference type="ARBA" id="ARBA00022691"/>
    </source>
</evidence>
<dbReference type="PANTHER" id="PTHR30544">
    <property type="entry name" value="23S RRNA METHYLTRANSFERASE"/>
    <property type="match status" value="1"/>
</dbReference>
<dbReference type="GO" id="GO:0008168">
    <property type="term" value="F:methyltransferase activity"/>
    <property type="evidence" value="ECO:0007669"/>
    <property type="project" value="UniProtKB-KW"/>
</dbReference>